<proteinExistence type="predicted"/>
<keyword evidence="2" id="KW-1185">Reference proteome</keyword>
<accession>A0A975HKG5</accession>
<sequence length="188" mass="20941">MNQRSSLVQHVLARLTSGLTSSAAVSLLSPSVEPDLTQKAQLLVHPVSEHQASDLQAKGTDKGVSYGPVQNKNLYPNPLNRRLLTCHVEIRLKDADGMLAFSRLDTLISECEALLDADETPNPWQHFIPLQVEFVFNEDSAQVNAKALLVWQFYYQIDPPQEALSPAIKEVYLGPQGEEHWLIATVKE</sequence>
<protein>
    <submittedName>
        <fullName evidence="1">Uncharacterized protein</fullName>
    </submittedName>
</protein>
<dbReference type="EMBL" id="CP072133">
    <property type="protein sequence ID" value="QTH70959.1"/>
    <property type="molecule type" value="Genomic_DNA"/>
</dbReference>
<dbReference type="RefSeq" id="WP_208842601.1">
    <property type="nucleotide sequence ID" value="NZ_CP072133.1"/>
</dbReference>
<reference evidence="1" key="1">
    <citation type="submission" date="2021-03" db="EMBL/GenBank/DDBJ databases">
        <title>Complete Genome of Pseudoalteromonas xiamenensis STKMTI.2, a new potential marine bacterium producing anti-Vibrio compounds.</title>
        <authorList>
            <person name="Handayani D.P."/>
            <person name="Isnansetyo A."/>
            <person name="Istiqomah I."/>
            <person name="Jumina J."/>
        </authorList>
    </citation>
    <scope>NUCLEOTIDE SEQUENCE</scope>
    <source>
        <strain evidence="1">STKMTI.2</strain>
    </source>
</reference>
<gene>
    <name evidence="1" type="ORF">J5O05_13910</name>
</gene>
<organism evidence="1 2">
    <name type="scientific">Pseudoalteromonas xiamenensis</name>
    <dbReference type="NCBI Taxonomy" id="882626"/>
    <lineage>
        <taxon>Bacteria</taxon>
        <taxon>Pseudomonadati</taxon>
        <taxon>Pseudomonadota</taxon>
        <taxon>Gammaproteobacteria</taxon>
        <taxon>Alteromonadales</taxon>
        <taxon>Pseudoalteromonadaceae</taxon>
        <taxon>Pseudoalteromonas</taxon>
    </lineage>
</organism>
<evidence type="ECO:0000313" key="1">
    <source>
        <dbReference type="EMBL" id="QTH70959.1"/>
    </source>
</evidence>
<dbReference type="AlphaFoldDB" id="A0A975HKG5"/>
<dbReference type="Proteomes" id="UP000664904">
    <property type="component" value="Chromosome"/>
</dbReference>
<dbReference type="KEGG" id="pxi:J5O05_13910"/>
<name>A0A975HKG5_9GAMM</name>
<evidence type="ECO:0000313" key="2">
    <source>
        <dbReference type="Proteomes" id="UP000664904"/>
    </source>
</evidence>